<dbReference type="Gene3D" id="1.10.600.10">
    <property type="entry name" value="Farnesyl Diphosphate Synthase"/>
    <property type="match status" value="2"/>
</dbReference>
<feature type="region of interest" description="Disordered" evidence="4">
    <location>
        <begin position="356"/>
        <end position="391"/>
    </location>
</feature>
<evidence type="ECO:0000256" key="1">
    <source>
        <dbReference type="ARBA" id="ARBA00022679"/>
    </source>
</evidence>
<dbReference type="SUPFAM" id="SSF48576">
    <property type="entry name" value="Terpenoid synthases"/>
    <property type="match status" value="2"/>
</dbReference>
<dbReference type="Proteomes" id="UP000774617">
    <property type="component" value="Unassembled WGS sequence"/>
</dbReference>
<accession>A0ABQ8GH35</accession>
<name>A0ABQ8GH35_9PEZI</name>
<dbReference type="InterPro" id="IPR000092">
    <property type="entry name" value="Polyprenyl_synt"/>
</dbReference>
<dbReference type="PANTHER" id="PTHR12001">
    <property type="entry name" value="GERANYLGERANYL PYROPHOSPHATE SYNTHASE"/>
    <property type="match status" value="1"/>
</dbReference>
<evidence type="ECO:0000313" key="5">
    <source>
        <dbReference type="EMBL" id="KAH7055784.1"/>
    </source>
</evidence>
<keyword evidence="6" id="KW-1185">Reference proteome</keyword>
<comment type="caution">
    <text evidence="5">The sequence shown here is derived from an EMBL/GenBank/DDBJ whole genome shotgun (WGS) entry which is preliminary data.</text>
</comment>
<evidence type="ECO:0000313" key="6">
    <source>
        <dbReference type="Proteomes" id="UP000774617"/>
    </source>
</evidence>
<dbReference type="Pfam" id="PF19086">
    <property type="entry name" value="Terpene_syn_C_2"/>
    <property type="match status" value="1"/>
</dbReference>
<dbReference type="PANTHER" id="PTHR12001:SF72">
    <property type="entry name" value="THIJ_PFPI FAMILY PROTEIN (AFU_ORTHOLOGUE AFUA_3G01210)-RELATED"/>
    <property type="match status" value="1"/>
</dbReference>
<protein>
    <submittedName>
        <fullName evidence="5">Polyprenyl synthetase</fullName>
    </submittedName>
</protein>
<sequence>MPYFSTPLPAELVRRSGSLTRFETVIHKHNQICTEAAERVLDEFNEAMGTDIVPRTIADIPGLGRMHAIAFTIPNCLPERLAVLTRFAEFTILNDDFYDTAKIEEIDAVNDHIQSVLKRETSSITNATKSKQFQSSILLDMMNIDGELALDIMNTYSNGLALATFAPDTLQTLDEYLPVRLINSGLDVFQTMSCFGMGIKLSPQEKEELKVFLDTAMFSTTLINDFHSWPKEIKHHIETPGSERPFNAVAILMRHSGCSEEEALQKLREKQVEIQEQHLALLRKLQSEKEIPEDHMLYILAAQYAASGSEFWSIHVPRYPSKEDLNQPEVEFVDGAFRTWVVVEPNATVCKLKESTMPNGNCTTNEHASSNELASANGHTATSGRSAPTGQAGSHLPIVLAPYKYLTSLPSKGIRDIFIAALNWWLEVPEDTLTSIKAVIGMLHQSSLMYACFCLVAEELDADGSRLDDIEDDSKLRRGSPSTHMIYGKGQTINSANYIFVQAFAEMQRLKSPEATEILINEVENLHCGQSFDLYWKYHVQCPSEEEYMMMVDNKTGGLFRLCVRLMQAESTRKYSSIDSTYFVTLLSRYFQIRDDYQNLMSDQYAKEKGFAEDLDEGKISLPLIYCLQSPACTQSSEIMGILKHKASDTLPPEMKHFILNHMRSTGALESTHGLLQEMQNDLLGELRRLEGEFGSQNPTLELVLRKLWV</sequence>
<keyword evidence="2" id="KW-0479">Metal-binding</keyword>
<keyword evidence="3" id="KW-0460">Magnesium</keyword>
<proteinExistence type="predicted"/>
<dbReference type="EMBL" id="JAGTJR010000008">
    <property type="protein sequence ID" value="KAH7055784.1"/>
    <property type="molecule type" value="Genomic_DNA"/>
</dbReference>
<gene>
    <name evidence="5" type="ORF">B0J12DRAFT_709516</name>
</gene>
<dbReference type="Pfam" id="PF00348">
    <property type="entry name" value="polyprenyl_synt"/>
    <property type="match status" value="1"/>
</dbReference>
<dbReference type="SFLD" id="SFLDS00005">
    <property type="entry name" value="Isoprenoid_Synthase_Type_I"/>
    <property type="match status" value="1"/>
</dbReference>
<dbReference type="InterPro" id="IPR008949">
    <property type="entry name" value="Isoprenoid_synthase_dom_sf"/>
</dbReference>
<organism evidence="5 6">
    <name type="scientific">Macrophomina phaseolina</name>
    <dbReference type="NCBI Taxonomy" id="35725"/>
    <lineage>
        <taxon>Eukaryota</taxon>
        <taxon>Fungi</taxon>
        <taxon>Dikarya</taxon>
        <taxon>Ascomycota</taxon>
        <taxon>Pezizomycotina</taxon>
        <taxon>Dothideomycetes</taxon>
        <taxon>Dothideomycetes incertae sedis</taxon>
        <taxon>Botryosphaeriales</taxon>
        <taxon>Botryosphaeriaceae</taxon>
        <taxon>Macrophomina</taxon>
    </lineage>
</organism>
<evidence type="ECO:0000256" key="2">
    <source>
        <dbReference type="ARBA" id="ARBA00022723"/>
    </source>
</evidence>
<evidence type="ECO:0000256" key="3">
    <source>
        <dbReference type="ARBA" id="ARBA00022842"/>
    </source>
</evidence>
<dbReference type="CDD" id="cd00685">
    <property type="entry name" value="Trans_IPPS_HT"/>
    <property type="match status" value="1"/>
</dbReference>
<reference evidence="5 6" key="1">
    <citation type="journal article" date="2021" name="Nat. Commun.">
        <title>Genetic determinants of endophytism in the Arabidopsis root mycobiome.</title>
        <authorList>
            <person name="Mesny F."/>
            <person name="Miyauchi S."/>
            <person name="Thiergart T."/>
            <person name="Pickel B."/>
            <person name="Atanasova L."/>
            <person name="Karlsson M."/>
            <person name="Huettel B."/>
            <person name="Barry K.W."/>
            <person name="Haridas S."/>
            <person name="Chen C."/>
            <person name="Bauer D."/>
            <person name="Andreopoulos W."/>
            <person name="Pangilinan J."/>
            <person name="LaButti K."/>
            <person name="Riley R."/>
            <person name="Lipzen A."/>
            <person name="Clum A."/>
            <person name="Drula E."/>
            <person name="Henrissat B."/>
            <person name="Kohler A."/>
            <person name="Grigoriev I.V."/>
            <person name="Martin F.M."/>
            <person name="Hacquard S."/>
        </authorList>
    </citation>
    <scope>NUCLEOTIDE SEQUENCE [LARGE SCALE GENOMIC DNA]</scope>
    <source>
        <strain evidence="5 6">MPI-SDFR-AT-0080</strain>
    </source>
</reference>
<evidence type="ECO:0000256" key="4">
    <source>
        <dbReference type="SAM" id="MobiDB-lite"/>
    </source>
</evidence>
<keyword evidence="1" id="KW-0808">Transferase</keyword>